<evidence type="ECO:0000256" key="1">
    <source>
        <dbReference type="SAM" id="Phobius"/>
    </source>
</evidence>
<proteinExistence type="predicted"/>
<protein>
    <submittedName>
        <fullName evidence="2">Uncharacterized protein</fullName>
    </submittedName>
</protein>
<organism evidence="2">
    <name type="scientific">Mycoplasma feriruminatoris</name>
    <dbReference type="NCBI Taxonomy" id="1179777"/>
    <lineage>
        <taxon>Bacteria</taxon>
        <taxon>Bacillati</taxon>
        <taxon>Mycoplasmatota</taxon>
        <taxon>Mollicutes</taxon>
        <taxon>Mycoplasmataceae</taxon>
        <taxon>Mycoplasma</taxon>
    </lineage>
</organism>
<evidence type="ECO:0000313" key="2">
    <source>
        <dbReference type="EMBL" id="VZS00094.1"/>
    </source>
</evidence>
<feature type="transmembrane region" description="Helical" evidence="1">
    <location>
        <begin position="20"/>
        <end position="53"/>
    </location>
</feature>
<dbReference type="RefSeq" id="WP_347938495.1">
    <property type="nucleotide sequence ID" value="NZ_CP142077.1"/>
</dbReference>
<gene>
    <name evidence="2" type="ORF">MF5583_00430</name>
</gene>
<name>A0A654IMY1_9MOLU</name>
<keyword evidence="1" id="KW-0812">Transmembrane</keyword>
<dbReference type="EMBL" id="LR739236">
    <property type="protein sequence ID" value="VZS00094.1"/>
    <property type="molecule type" value="Genomic_DNA"/>
</dbReference>
<keyword evidence="1" id="KW-0472">Membrane</keyword>
<keyword evidence="1" id="KW-1133">Transmembrane helix</keyword>
<sequence>MEPNIIRPNQKLDETYKIGLILIIVGCAITLILPIINLLFLIAYAPVIITLIFAIKSLKYQTYKYKLVCGIMGIIFGTVLGIVGGILLLISDKTDQDDVIIIKQKDLK</sequence>
<reference evidence="2" key="1">
    <citation type="submission" date="2019-11" db="EMBL/GenBank/DDBJ databases">
        <authorList>
            <person name="Falquet L."/>
            <person name="Falquet L."/>
        </authorList>
    </citation>
    <scope>NUCLEOTIDE SEQUENCE</scope>
    <source>
        <strain evidence="2">14/OD_0535</strain>
    </source>
</reference>
<feature type="transmembrane region" description="Helical" evidence="1">
    <location>
        <begin position="65"/>
        <end position="90"/>
    </location>
</feature>
<dbReference type="AlphaFoldDB" id="A0A654IMY1"/>
<accession>A0A654IMY1</accession>